<dbReference type="SMART" id="SM00236">
    <property type="entry name" value="fCBD"/>
    <property type="match status" value="1"/>
</dbReference>
<evidence type="ECO:0000256" key="13">
    <source>
        <dbReference type="ARBA" id="ARBA00044502"/>
    </source>
</evidence>
<dbReference type="GO" id="GO:0030245">
    <property type="term" value="P:cellulose catabolic process"/>
    <property type="evidence" value="ECO:0007669"/>
    <property type="project" value="UniProtKB-KW"/>
</dbReference>
<evidence type="ECO:0000256" key="14">
    <source>
        <dbReference type="ARBA" id="ARBA00045077"/>
    </source>
</evidence>
<evidence type="ECO:0000256" key="6">
    <source>
        <dbReference type="ARBA" id="ARBA00023001"/>
    </source>
</evidence>
<evidence type="ECO:0000313" key="19">
    <source>
        <dbReference type="Proteomes" id="UP000028045"/>
    </source>
</evidence>
<evidence type="ECO:0000256" key="12">
    <source>
        <dbReference type="ARBA" id="ARBA00023326"/>
    </source>
</evidence>
<organism evidence="18 19">
    <name type="scientific">Stachybotrys chartarum (strain CBS 109288 / IBT 7711)</name>
    <name type="common">Toxic black mold</name>
    <name type="synonym">Stilbospora chartarum</name>
    <dbReference type="NCBI Taxonomy" id="1280523"/>
    <lineage>
        <taxon>Eukaryota</taxon>
        <taxon>Fungi</taxon>
        <taxon>Dikarya</taxon>
        <taxon>Ascomycota</taxon>
        <taxon>Pezizomycotina</taxon>
        <taxon>Sordariomycetes</taxon>
        <taxon>Hypocreomycetidae</taxon>
        <taxon>Hypocreales</taxon>
        <taxon>Stachybotryaceae</taxon>
        <taxon>Stachybotrys</taxon>
    </lineage>
</organism>
<comment type="catalytic activity">
    <reaction evidence="14">
        <text>[(1-&gt;4)-beta-D-glucosyl]n+m + reduced acceptor + O2 = 4-dehydro-beta-D-glucosyl-[(1-&gt;4)-beta-D-glucosyl]n-1 + [(1-&gt;4)-beta-D-glucosyl]m + acceptor + H2O.</text>
        <dbReference type="EC" id="1.14.99.56"/>
    </reaction>
</comment>
<dbReference type="Proteomes" id="UP000028045">
    <property type="component" value="Unassembled WGS sequence"/>
</dbReference>
<dbReference type="EC" id="1.14.99.56" evidence="15"/>
<dbReference type="InterPro" id="IPR049892">
    <property type="entry name" value="AA9"/>
</dbReference>
<sequence>MKWNSVTVMAALAVKQVASHATFQQLWCARLPLSNSPVTSVTGNDIRCNAGGTSRAASKCPVRAGDTVTVEMHQQAGQRSCSSPAIGGAHYGPVLVYLSKVDDAYTADGSAGWFKIYQDSWASNPAGSSGDDDFWGVKDMEACCGRVNVRIPSDIPAGDYLMRAEVIALHAASPGGGAQFYMTCYQITVSGGGSASPATVRFPGAYSPSDPGIGVNIHGRMTGYTAPGPAVYSGGTIKAAGSGCTGCEQTCSPGSSPSTSLAAPQPTGGTGGGGGGCTVAAWGQCGGTGYTGCTSCASGYRCNAVSPPHYSQCTP</sequence>
<keyword evidence="11" id="KW-0119">Carbohydrate metabolism</keyword>
<evidence type="ECO:0000256" key="15">
    <source>
        <dbReference type="ARBA" id="ARBA00047174"/>
    </source>
</evidence>
<keyword evidence="3" id="KW-0964">Secreted</keyword>
<evidence type="ECO:0000256" key="2">
    <source>
        <dbReference type="ARBA" id="ARBA00004613"/>
    </source>
</evidence>
<dbReference type="GO" id="GO:0005576">
    <property type="term" value="C:extracellular region"/>
    <property type="evidence" value="ECO:0007669"/>
    <property type="project" value="UniProtKB-SubCell"/>
</dbReference>
<dbReference type="HOGENOM" id="CLU_031730_0_1_1"/>
<comment type="similarity">
    <text evidence="13">Belongs to the polysaccharide monooxygenase AA9 family.</text>
</comment>
<feature type="chain" id="PRO_5001771899" description="lytic cellulose monooxygenase (C4-dehydrogenating)" evidence="16">
    <location>
        <begin position="20"/>
        <end position="315"/>
    </location>
</feature>
<evidence type="ECO:0000256" key="10">
    <source>
        <dbReference type="ARBA" id="ARBA00023157"/>
    </source>
</evidence>
<dbReference type="CDD" id="cd21175">
    <property type="entry name" value="LPMO_AA9"/>
    <property type="match status" value="1"/>
</dbReference>
<keyword evidence="7" id="KW-0560">Oxidoreductase</keyword>
<dbReference type="Pfam" id="PF00734">
    <property type="entry name" value="CBM_1"/>
    <property type="match status" value="1"/>
</dbReference>
<keyword evidence="9" id="KW-0503">Monooxygenase</keyword>
<dbReference type="GO" id="GO:0004497">
    <property type="term" value="F:monooxygenase activity"/>
    <property type="evidence" value="ECO:0007669"/>
    <property type="project" value="UniProtKB-KW"/>
</dbReference>
<comment type="subcellular location">
    <subcellularLocation>
        <location evidence="2">Secreted</location>
    </subcellularLocation>
</comment>
<evidence type="ECO:0000256" key="4">
    <source>
        <dbReference type="ARBA" id="ARBA00022723"/>
    </source>
</evidence>
<dbReference type="GO" id="GO:0046872">
    <property type="term" value="F:metal ion binding"/>
    <property type="evidence" value="ECO:0007669"/>
    <property type="project" value="UniProtKB-KW"/>
</dbReference>
<dbReference type="OrthoDB" id="3238762at2759"/>
<evidence type="ECO:0000256" key="16">
    <source>
        <dbReference type="SAM" id="SignalP"/>
    </source>
</evidence>
<dbReference type="PANTHER" id="PTHR33353:SF9">
    <property type="entry name" value="ENDOGLUCANASE II"/>
    <property type="match status" value="1"/>
</dbReference>
<keyword evidence="12" id="KW-0624">Polysaccharide degradation</keyword>
<gene>
    <name evidence="18" type="ORF">S7711_01522</name>
</gene>
<dbReference type="InterPro" id="IPR005103">
    <property type="entry name" value="AA9_LPMO"/>
</dbReference>
<keyword evidence="6" id="KW-0136">Cellulose degradation</keyword>
<feature type="domain" description="CBM1" evidence="17">
    <location>
        <begin position="277"/>
        <end position="314"/>
    </location>
</feature>
<evidence type="ECO:0000256" key="1">
    <source>
        <dbReference type="ARBA" id="ARBA00001973"/>
    </source>
</evidence>
<evidence type="ECO:0000256" key="7">
    <source>
        <dbReference type="ARBA" id="ARBA00023002"/>
    </source>
</evidence>
<evidence type="ECO:0000256" key="9">
    <source>
        <dbReference type="ARBA" id="ARBA00023033"/>
    </source>
</evidence>
<proteinExistence type="inferred from homology"/>
<keyword evidence="5 16" id="KW-0732">Signal</keyword>
<name>A0A084BBX9_STACB</name>
<keyword evidence="10" id="KW-1015">Disulfide bond</keyword>
<evidence type="ECO:0000313" key="18">
    <source>
        <dbReference type="EMBL" id="KEY75058.1"/>
    </source>
</evidence>
<evidence type="ECO:0000256" key="8">
    <source>
        <dbReference type="ARBA" id="ARBA00023008"/>
    </source>
</evidence>
<dbReference type="EMBL" id="KL647400">
    <property type="protein sequence ID" value="KEY75058.1"/>
    <property type="molecule type" value="Genomic_DNA"/>
</dbReference>
<reference evidence="18 19" key="1">
    <citation type="journal article" date="2014" name="BMC Genomics">
        <title>Comparative genome sequencing reveals chemotype-specific gene clusters in the toxigenic black mold Stachybotrys.</title>
        <authorList>
            <person name="Semeiks J."/>
            <person name="Borek D."/>
            <person name="Otwinowski Z."/>
            <person name="Grishin N.V."/>
        </authorList>
    </citation>
    <scope>NUCLEOTIDE SEQUENCE [LARGE SCALE GENOMIC DNA]</scope>
    <source>
        <strain evidence="19">CBS 109288 / IBT 7711</strain>
    </source>
</reference>
<evidence type="ECO:0000256" key="5">
    <source>
        <dbReference type="ARBA" id="ARBA00022729"/>
    </source>
</evidence>
<evidence type="ECO:0000256" key="3">
    <source>
        <dbReference type="ARBA" id="ARBA00022525"/>
    </source>
</evidence>
<keyword evidence="4" id="KW-0479">Metal-binding</keyword>
<dbReference type="Gene3D" id="2.70.50.70">
    <property type="match status" value="1"/>
</dbReference>
<dbReference type="InterPro" id="IPR035971">
    <property type="entry name" value="CBD_sf"/>
</dbReference>
<dbReference type="SUPFAM" id="SSF57180">
    <property type="entry name" value="Cellulose-binding domain"/>
    <property type="match status" value="1"/>
</dbReference>
<feature type="signal peptide" evidence="16">
    <location>
        <begin position="1"/>
        <end position="19"/>
    </location>
</feature>
<dbReference type="Pfam" id="PF03443">
    <property type="entry name" value="AA9"/>
    <property type="match status" value="1"/>
</dbReference>
<evidence type="ECO:0000259" key="17">
    <source>
        <dbReference type="PROSITE" id="PS51164"/>
    </source>
</evidence>
<protein>
    <recommendedName>
        <fullName evidence="15">lytic cellulose monooxygenase (C4-dehydrogenating)</fullName>
        <ecNumber evidence="15">1.14.99.56</ecNumber>
    </recommendedName>
</protein>
<dbReference type="PANTHER" id="PTHR33353">
    <property type="entry name" value="PUTATIVE (AFU_ORTHOLOGUE AFUA_1G12560)-RELATED"/>
    <property type="match status" value="1"/>
</dbReference>
<comment type="cofactor">
    <cofactor evidence="1">
        <name>Cu(2+)</name>
        <dbReference type="ChEBI" id="CHEBI:29036"/>
    </cofactor>
</comment>
<keyword evidence="8" id="KW-0186">Copper</keyword>
<dbReference type="AlphaFoldDB" id="A0A084BBX9"/>
<dbReference type="PROSITE" id="PS51164">
    <property type="entry name" value="CBM1_2"/>
    <property type="match status" value="1"/>
</dbReference>
<dbReference type="GO" id="GO:0030248">
    <property type="term" value="F:cellulose binding"/>
    <property type="evidence" value="ECO:0007669"/>
    <property type="project" value="InterPro"/>
</dbReference>
<keyword evidence="19" id="KW-1185">Reference proteome</keyword>
<dbReference type="InterPro" id="IPR000254">
    <property type="entry name" value="CBD"/>
</dbReference>
<evidence type="ECO:0000256" key="11">
    <source>
        <dbReference type="ARBA" id="ARBA00023277"/>
    </source>
</evidence>
<accession>A0A084BBX9</accession>